<evidence type="ECO:0000313" key="3">
    <source>
        <dbReference type="Proteomes" id="UP001158045"/>
    </source>
</evidence>
<dbReference type="InterPro" id="IPR001036">
    <property type="entry name" value="Acrflvin-R"/>
</dbReference>
<dbReference type="SUPFAM" id="SSF82693">
    <property type="entry name" value="Multidrug efflux transporter AcrB pore domain, PN1, PN2, PC1 and PC2 subdomains"/>
    <property type="match status" value="2"/>
</dbReference>
<dbReference type="Gene3D" id="3.30.70.1440">
    <property type="entry name" value="Multidrug efflux transporter AcrB pore domain"/>
    <property type="match status" value="1"/>
</dbReference>
<feature type="transmembrane region" description="Helical" evidence="1">
    <location>
        <begin position="1006"/>
        <end position="1025"/>
    </location>
</feature>
<feature type="transmembrane region" description="Helical" evidence="1">
    <location>
        <begin position="960"/>
        <end position="985"/>
    </location>
</feature>
<dbReference type="InterPro" id="IPR027463">
    <property type="entry name" value="AcrB_DN_DC_subdom"/>
</dbReference>
<keyword evidence="1" id="KW-0812">Transmembrane</keyword>
<reference evidence="2 3" key="1">
    <citation type="submission" date="2023-04" db="EMBL/GenBank/DDBJ databases">
        <title>Fusibacter bizertensis strain WBS, isolated from littoral bottom sediments of the Arctic seas - biochemical and genomic analysis.</title>
        <authorList>
            <person name="Brioukhanov A.L."/>
        </authorList>
    </citation>
    <scope>NUCLEOTIDE SEQUENCE [LARGE SCALE GENOMIC DNA]</scope>
    <source>
        <strain evidence="2 3">WBS</strain>
    </source>
</reference>
<accession>A0ABT6NBI0</accession>
<organism evidence="2 3">
    <name type="scientific">Fusibacter bizertensis</name>
    <dbReference type="NCBI Taxonomy" id="1488331"/>
    <lineage>
        <taxon>Bacteria</taxon>
        <taxon>Bacillati</taxon>
        <taxon>Bacillota</taxon>
        <taxon>Clostridia</taxon>
        <taxon>Eubacteriales</taxon>
        <taxon>Eubacteriales Family XII. Incertae Sedis</taxon>
        <taxon>Fusibacter</taxon>
    </lineage>
</organism>
<feature type="transmembrane region" description="Helical" evidence="1">
    <location>
        <begin position="908"/>
        <end position="927"/>
    </location>
</feature>
<protein>
    <submittedName>
        <fullName evidence="2">Efflux RND transporter permease subunit</fullName>
    </submittedName>
</protein>
<feature type="transmembrane region" description="Helical" evidence="1">
    <location>
        <begin position="414"/>
        <end position="434"/>
    </location>
</feature>
<proteinExistence type="predicted"/>
<feature type="transmembrane region" description="Helical" evidence="1">
    <location>
        <begin position="485"/>
        <end position="505"/>
    </location>
</feature>
<feature type="transmembrane region" description="Helical" evidence="1">
    <location>
        <begin position="12"/>
        <end position="31"/>
    </location>
</feature>
<feature type="transmembrane region" description="Helical" evidence="1">
    <location>
        <begin position="388"/>
        <end position="407"/>
    </location>
</feature>
<feature type="transmembrane region" description="Helical" evidence="1">
    <location>
        <begin position="440"/>
        <end position="465"/>
    </location>
</feature>
<dbReference type="PRINTS" id="PR00702">
    <property type="entry name" value="ACRIFLAVINRP"/>
</dbReference>
<dbReference type="PANTHER" id="PTHR32063">
    <property type="match status" value="1"/>
</dbReference>
<name>A0ABT6NBI0_9FIRM</name>
<dbReference type="Pfam" id="PF00873">
    <property type="entry name" value="ACR_tran"/>
    <property type="match status" value="2"/>
</dbReference>
<evidence type="ECO:0000313" key="2">
    <source>
        <dbReference type="EMBL" id="MDH8677775.1"/>
    </source>
</evidence>
<feature type="transmembrane region" description="Helical" evidence="1">
    <location>
        <begin position="574"/>
        <end position="592"/>
    </location>
</feature>
<feature type="transmembrane region" description="Helical" evidence="1">
    <location>
        <begin position="517"/>
        <end position="536"/>
    </location>
</feature>
<keyword evidence="3" id="KW-1185">Reference proteome</keyword>
<dbReference type="RefSeq" id="WP_281093596.1">
    <property type="nucleotide sequence ID" value="NZ_JARYZI010000003.1"/>
</dbReference>
<keyword evidence="1" id="KW-1133">Transmembrane helix</keyword>
<dbReference type="SUPFAM" id="SSF82866">
    <property type="entry name" value="Multidrug efflux transporter AcrB transmembrane domain"/>
    <property type="match status" value="2"/>
</dbReference>
<sequence>MISNYSVRKPFTVFVAIVLVLILGFVSFSNISTDLLPSINLPYSVIITPYIGASPEEVEMVVTKTIEQSMASISNIKSVQSISRENMSLVILEFGESTNMDSAVIEMRENLDMLGSYMPDGVGTSTIMKLNPDMMPIMVVSAAVEGQKISESSAFLQDKIIPELESIEGVASVDASGLIENEIHVIIKQDKIDAINQELSNQIALQIEAAKAEAQAAMANMSPAELAALAASSPEVTTPETPTPETMAITITKEMVSGILKGQNFSMPTGYITEDGVDYLVRTGDAIENYEALKSLTLMVLPFEGMDPITIDDVADVMYVSNSDEMYSKVNGIDAITLTVQKQTEYVTSDVTNHILEKISSLETRYPELKMVTLMNQGEYIDIVVNSLLNNLIIGGLLAILILLLFLRDLKPTFVVGFSIPVSVIAAFVLMYFSDITLNIISMGGLALGVGMLVDNSIVVIENIYRMRSEGKSAIEASVEGAKQVSGAIIASTLTTIAVFLPIVFIEGFTREIFTDMALTIAYSLIASLMVALTLVPTMASKILAKEVKQDHKVFAKLKSRYSKVLEFALDHRVLVIAIVIILFAGSIYGVTSMGTQLFPTTDSGQLNITLEMPIGSKFEDLTQAADDITTKLQTIESIESIGSTVGGGMFGMGGMGLAGSGGTSATFYITLNDDRDQSTEEISSELTALIASDQYEVSVSGTDMNMGALSGGDISIEIKGRDFATLETIAKDIASIVSGVEGTKDVSSGIEETAPELKLVVDKEASIQNSLTVAQVFVEVNKLLSKASKSTSISIDGNDMDIIVMDESDIQNTNRNDILNLELTTPQGEVVKVSDLASLEENNGFKSIRRIGQQRYVTVTGTLADGFNVGLVSDEIQKQLDEYTIPEGYTVEMTGENKTITDSFKDLFMMLLLAVVFIYLIMVSQFQSLLSPFIVMFTIPLAFTGGFFALMLTGLPLSIVAFIGLIILTGVVVNNGIVFVDYANKMRASGLSKREALIKTGTDRLRPILMTALTTIIALSTMSLGAGTGTEMMQPMAITTIGGLIYATLLTLIFIPVLFDIFHKKEYKDTNF</sequence>
<comment type="caution">
    <text evidence="2">The sequence shown here is derived from an EMBL/GenBank/DDBJ whole genome shotgun (WGS) entry which is preliminary data.</text>
</comment>
<gene>
    <name evidence="2" type="ORF">QE109_06430</name>
</gene>
<keyword evidence="1" id="KW-0472">Membrane</keyword>
<dbReference type="Gene3D" id="1.20.1640.10">
    <property type="entry name" value="Multidrug efflux transporter AcrB transmembrane domain"/>
    <property type="match status" value="3"/>
</dbReference>
<dbReference type="Gene3D" id="3.30.70.1430">
    <property type="entry name" value="Multidrug efflux transporter AcrB pore domain"/>
    <property type="match status" value="2"/>
</dbReference>
<dbReference type="Gene3D" id="3.30.70.1320">
    <property type="entry name" value="Multidrug efflux transporter AcrB pore domain like"/>
    <property type="match status" value="2"/>
</dbReference>
<dbReference type="EMBL" id="JARYZI010000003">
    <property type="protein sequence ID" value="MDH8677775.1"/>
    <property type="molecule type" value="Genomic_DNA"/>
</dbReference>
<dbReference type="Gene3D" id="3.30.2090.10">
    <property type="entry name" value="Multidrug efflux transporter AcrB TolC docking domain, DN and DC subdomains"/>
    <property type="match status" value="3"/>
</dbReference>
<feature type="transmembrane region" description="Helical" evidence="1">
    <location>
        <begin position="1037"/>
        <end position="1060"/>
    </location>
</feature>
<feature type="transmembrane region" description="Helical" evidence="1">
    <location>
        <begin position="934"/>
        <end position="954"/>
    </location>
</feature>
<dbReference type="PANTHER" id="PTHR32063:SF0">
    <property type="entry name" value="SWARMING MOTILITY PROTEIN SWRC"/>
    <property type="match status" value="1"/>
</dbReference>
<evidence type="ECO:0000256" key="1">
    <source>
        <dbReference type="SAM" id="Phobius"/>
    </source>
</evidence>
<dbReference type="Proteomes" id="UP001158045">
    <property type="component" value="Unassembled WGS sequence"/>
</dbReference>